<dbReference type="PANTHER" id="PTHR35586">
    <property type="entry name" value="SLL1691 PROTEIN"/>
    <property type="match status" value="1"/>
</dbReference>
<dbReference type="InterPro" id="IPR022573">
    <property type="entry name" value="DUF2887"/>
</dbReference>
<name>B8HN52_CYAP4</name>
<reference evidence="2" key="1">
    <citation type="submission" date="2009-01" db="EMBL/GenBank/DDBJ databases">
        <title>Complete sequence of chromosome Cyanothece sp. PCC 7425.</title>
        <authorList>
            <consortium name="US DOE Joint Genome Institute"/>
            <person name="Lucas S."/>
            <person name="Copeland A."/>
            <person name="Lapidus A."/>
            <person name="Glavina del Rio T."/>
            <person name="Dalin E."/>
            <person name="Tice H."/>
            <person name="Bruce D."/>
            <person name="Goodwin L."/>
            <person name="Pitluck S."/>
            <person name="Sims D."/>
            <person name="Meineke L."/>
            <person name="Brettin T."/>
            <person name="Detter J.C."/>
            <person name="Han C."/>
            <person name="Larimer F."/>
            <person name="Land M."/>
            <person name="Hauser L."/>
            <person name="Kyrpides N."/>
            <person name="Ovchinnikova G."/>
            <person name="Liberton M."/>
            <person name="Stoeckel J."/>
            <person name="Banerjee A."/>
            <person name="Singh A."/>
            <person name="Page L."/>
            <person name="Sato H."/>
            <person name="Zhao L."/>
            <person name="Sherman L."/>
            <person name="Pakrasi H."/>
            <person name="Richardson P."/>
        </authorList>
    </citation>
    <scope>NUCLEOTIDE SEQUENCE</scope>
    <source>
        <strain evidence="2">PCC 7425</strain>
    </source>
</reference>
<organism evidence="2">
    <name type="scientific">Cyanothece sp. (strain PCC 7425 / ATCC 29141)</name>
    <dbReference type="NCBI Taxonomy" id="395961"/>
    <lineage>
        <taxon>Bacteria</taxon>
        <taxon>Bacillati</taxon>
        <taxon>Cyanobacteriota</taxon>
        <taxon>Cyanophyceae</taxon>
        <taxon>Gomontiellales</taxon>
        <taxon>Cyanothecaceae</taxon>
        <taxon>Cyanothece</taxon>
    </lineage>
</organism>
<dbReference type="OrthoDB" id="452374at2"/>
<dbReference type="eggNOG" id="COG5464">
    <property type="taxonomic scope" value="Bacteria"/>
</dbReference>
<dbReference type="KEGG" id="cyn:Cyan7425_4879"/>
<gene>
    <name evidence="2" type="ordered locus">Cyan7425_4879</name>
</gene>
<dbReference type="AlphaFoldDB" id="B8HN52"/>
<dbReference type="EMBL" id="CP001344">
    <property type="protein sequence ID" value="ACL47179.1"/>
    <property type="molecule type" value="Genomic_DNA"/>
</dbReference>
<dbReference type="Pfam" id="PF11103">
    <property type="entry name" value="DUF2887"/>
    <property type="match status" value="1"/>
</dbReference>
<dbReference type="InterPro" id="IPR025587">
    <property type="entry name" value="DUF4351"/>
</dbReference>
<dbReference type="PANTHER" id="PTHR35586:SF2">
    <property type="entry name" value="SLL1542 PROTEIN"/>
    <property type="match status" value="1"/>
</dbReference>
<dbReference type="HOGENOM" id="CLU_069065_0_2_3"/>
<sequence>MKTDSLWYYLFQTAPALFFDLIGQTSLAAVGYEFRSVELKQTAFRVDGVFLPPAESSVSIALMQLMIQPPQQASESAVELLQQTPPVGLSPAALTELIETIMVYKFPQLSRQEIAIMLGISELRQTRVFQEGLEQGLEQGERSLILRQLNRRFGELPANLQQSIATLSLSQIENLAEALLDFTTLADLQTWLEQHL</sequence>
<dbReference type="Pfam" id="PF14261">
    <property type="entry name" value="DUF4351"/>
    <property type="match status" value="1"/>
</dbReference>
<feature type="domain" description="DUF4351" evidence="1">
    <location>
        <begin position="134"/>
        <end position="192"/>
    </location>
</feature>
<dbReference type="STRING" id="395961.Cyan7425_4879"/>
<accession>B8HN52</accession>
<protein>
    <recommendedName>
        <fullName evidence="1">DUF4351 domain-containing protein</fullName>
    </recommendedName>
</protein>
<evidence type="ECO:0000259" key="1">
    <source>
        <dbReference type="Pfam" id="PF14261"/>
    </source>
</evidence>
<evidence type="ECO:0000313" key="2">
    <source>
        <dbReference type="EMBL" id="ACL47179.1"/>
    </source>
</evidence>
<proteinExistence type="predicted"/>